<evidence type="ECO:0000256" key="2">
    <source>
        <dbReference type="ARBA" id="ARBA00011028"/>
    </source>
</evidence>
<evidence type="ECO:0000256" key="7">
    <source>
        <dbReference type="ARBA" id="ARBA00022764"/>
    </source>
</evidence>
<dbReference type="Pfam" id="PF01297">
    <property type="entry name" value="ZnuA"/>
    <property type="match status" value="1"/>
</dbReference>
<comment type="caution">
    <text evidence="14">The sequence shown here is derived from an EMBL/GenBank/DDBJ whole genome shotgun (WGS) entry which is preliminary data.</text>
</comment>
<keyword evidence="6 13" id="KW-0732">Signal</keyword>
<dbReference type="CDD" id="cd01019">
    <property type="entry name" value="ZnuA"/>
    <property type="match status" value="1"/>
</dbReference>
<sequence>MRLLNAMLIATVSLIGLSVPASAEPRVVASIKPIHSLVAAVMQGVGEPSLIVDGGASPHTYAMKPSNAADLEAADIVFWAGDDLEAFLVKPIETLGAKAKSVELVDAPGLLHLPLREGGSFDAHEHGAEEAAGSHEAEAAAGHDHAGHDHEAATEHEGHAAHAGHGHDEIDMHFWLDPVNAKAMVAVIAATLSEADPADAAAYAANAAKVSARLDSLTASTKAALAPVAGKPFIVFHDAYQYFENRFGVTAAGSITVSPESIPGVQRIAEIQEKVRSLGATCVFAEPQFEPKLVTVVTEGSEARTGVLDPEGAALEDGPELYFQLIDGLTTALTDCLTPQG</sequence>
<feature type="region of interest" description="Disordered" evidence="12">
    <location>
        <begin position="126"/>
        <end position="164"/>
    </location>
</feature>
<evidence type="ECO:0000256" key="12">
    <source>
        <dbReference type="SAM" id="MobiDB-lite"/>
    </source>
</evidence>
<dbReference type="InterPro" id="IPR050492">
    <property type="entry name" value="Bact_metal-bind_prot9"/>
</dbReference>
<evidence type="ECO:0000256" key="1">
    <source>
        <dbReference type="ARBA" id="ARBA00004418"/>
    </source>
</evidence>
<keyword evidence="9" id="KW-0864">Zinc transport</keyword>
<dbReference type="AlphaFoldDB" id="A0A917DHP5"/>
<evidence type="ECO:0000256" key="4">
    <source>
        <dbReference type="ARBA" id="ARBA00022448"/>
    </source>
</evidence>
<keyword evidence="11" id="KW-1015">Disulfide bond</keyword>
<dbReference type="EMBL" id="BMJJ01000015">
    <property type="protein sequence ID" value="GGD38582.1"/>
    <property type="molecule type" value="Genomic_DNA"/>
</dbReference>
<proteinExistence type="inferred from homology"/>
<evidence type="ECO:0000256" key="5">
    <source>
        <dbReference type="ARBA" id="ARBA00022723"/>
    </source>
</evidence>
<dbReference type="GO" id="GO:0006829">
    <property type="term" value="P:zinc ion transport"/>
    <property type="evidence" value="ECO:0007669"/>
    <property type="project" value="UniProtKB-KW"/>
</dbReference>
<reference evidence="14" key="1">
    <citation type="journal article" date="2014" name="Int. J. Syst. Evol. Microbiol.">
        <title>Complete genome sequence of Corynebacterium casei LMG S-19264T (=DSM 44701T), isolated from a smear-ripened cheese.</title>
        <authorList>
            <consortium name="US DOE Joint Genome Institute (JGI-PGF)"/>
            <person name="Walter F."/>
            <person name="Albersmeier A."/>
            <person name="Kalinowski J."/>
            <person name="Ruckert C."/>
        </authorList>
    </citation>
    <scope>NUCLEOTIDE SEQUENCE</scope>
    <source>
        <strain evidence="14">CGMCC 1.15493</strain>
    </source>
</reference>
<keyword evidence="4" id="KW-0813">Transport</keyword>
<evidence type="ECO:0000313" key="15">
    <source>
        <dbReference type="Proteomes" id="UP000613160"/>
    </source>
</evidence>
<keyword evidence="15" id="KW-1185">Reference proteome</keyword>
<feature type="signal peptide" evidence="13">
    <location>
        <begin position="1"/>
        <end position="23"/>
    </location>
</feature>
<keyword evidence="7" id="KW-0574">Periplasm</keyword>
<keyword evidence="10" id="KW-0406">Ion transport</keyword>
<dbReference type="PANTHER" id="PTHR42953:SF3">
    <property type="entry name" value="HIGH-AFFINITY ZINC UPTAKE SYSTEM PROTEIN ZNUA"/>
    <property type="match status" value="1"/>
</dbReference>
<feature type="chain" id="PRO_5036697096" description="High-affinity zinc uptake system protein ZnuA" evidence="13">
    <location>
        <begin position="24"/>
        <end position="341"/>
    </location>
</feature>
<dbReference type="InterPro" id="IPR035520">
    <property type="entry name" value="ZnuA"/>
</dbReference>
<accession>A0A917DHP5</accession>
<dbReference type="Proteomes" id="UP000613160">
    <property type="component" value="Unassembled WGS sequence"/>
</dbReference>
<dbReference type="Gene3D" id="3.40.50.1980">
    <property type="entry name" value="Nitrogenase molybdenum iron protein domain"/>
    <property type="match status" value="2"/>
</dbReference>
<evidence type="ECO:0000256" key="6">
    <source>
        <dbReference type="ARBA" id="ARBA00022729"/>
    </source>
</evidence>
<evidence type="ECO:0000256" key="11">
    <source>
        <dbReference type="ARBA" id="ARBA00023157"/>
    </source>
</evidence>
<evidence type="ECO:0000256" key="8">
    <source>
        <dbReference type="ARBA" id="ARBA00022833"/>
    </source>
</evidence>
<comment type="subcellular location">
    <subcellularLocation>
        <location evidence="1">Periplasm</location>
    </subcellularLocation>
</comment>
<keyword evidence="8" id="KW-0862">Zinc</keyword>
<comment type="similarity">
    <text evidence="2">Belongs to the bacterial solute-binding protein 9 family.</text>
</comment>
<name>A0A917DHP5_9HYPH</name>
<dbReference type="GO" id="GO:0042597">
    <property type="term" value="C:periplasmic space"/>
    <property type="evidence" value="ECO:0007669"/>
    <property type="project" value="UniProtKB-SubCell"/>
</dbReference>
<dbReference type="RefSeq" id="WP_188854859.1">
    <property type="nucleotide sequence ID" value="NZ_BMJJ01000015.1"/>
</dbReference>
<dbReference type="SUPFAM" id="SSF53807">
    <property type="entry name" value="Helical backbone' metal receptor"/>
    <property type="match status" value="1"/>
</dbReference>
<evidence type="ECO:0000313" key="14">
    <source>
        <dbReference type="EMBL" id="GGD38582.1"/>
    </source>
</evidence>
<gene>
    <name evidence="14" type="primary">znuA</name>
    <name evidence="14" type="ORF">GCM10011335_46640</name>
</gene>
<reference evidence="14" key="2">
    <citation type="submission" date="2020-09" db="EMBL/GenBank/DDBJ databases">
        <authorList>
            <person name="Sun Q."/>
            <person name="Zhou Y."/>
        </authorList>
    </citation>
    <scope>NUCLEOTIDE SEQUENCE</scope>
    <source>
        <strain evidence="14">CGMCC 1.15493</strain>
    </source>
</reference>
<evidence type="ECO:0000256" key="3">
    <source>
        <dbReference type="ARBA" id="ARBA00015915"/>
    </source>
</evidence>
<evidence type="ECO:0000256" key="10">
    <source>
        <dbReference type="ARBA" id="ARBA00023065"/>
    </source>
</evidence>
<dbReference type="PANTHER" id="PTHR42953">
    <property type="entry name" value="HIGH-AFFINITY ZINC UPTAKE SYSTEM PROTEIN ZNUA-RELATED"/>
    <property type="match status" value="1"/>
</dbReference>
<organism evidence="14 15">
    <name type="scientific">Aureimonas glaciei</name>
    <dbReference type="NCBI Taxonomy" id="1776957"/>
    <lineage>
        <taxon>Bacteria</taxon>
        <taxon>Pseudomonadati</taxon>
        <taxon>Pseudomonadota</taxon>
        <taxon>Alphaproteobacteria</taxon>
        <taxon>Hyphomicrobiales</taxon>
        <taxon>Aurantimonadaceae</taxon>
        <taxon>Aureimonas</taxon>
    </lineage>
</organism>
<dbReference type="GO" id="GO:0046872">
    <property type="term" value="F:metal ion binding"/>
    <property type="evidence" value="ECO:0007669"/>
    <property type="project" value="UniProtKB-KW"/>
</dbReference>
<evidence type="ECO:0000256" key="9">
    <source>
        <dbReference type="ARBA" id="ARBA00022906"/>
    </source>
</evidence>
<evidence type="ECO:0000256" key="13">
    <source>
        <dbReference type="SAM" id="SignalP"/>
    </source>
</evidence>
<keyword evidence="5" id="KW-0479">Metal-binding</keyword>
<dbReference type="InterPro" id="IPR006127">
    <property type="entry name" value="ZnuA-like"/>
</dbReference>
<protein>
    <recommendedName>
        <fullName evidence="3">High-affinity zinc uptake system protein ZnuA</fullName>
    </recommendedName>
</protein>